<evidence type="ECO:0000259" key="7">
    <source>
        <dbReference type="Pfam" id="PF01729"/>
    </source>
</evidence>
<evidence type="ECO:0000256" key="3">
    <source>
        <dbReference type="ARBA" id="ARBA00022642"/>
    </source>
</evidence>
<protein>
    <recommendedName>
        <fullName evidence="6">Nicotinate-nucleotide pyrophosphorylase [carboxylating]</fullName>
        <ecNumber evidence="6">2.4.2.19</ecNumber>
    </recommendedName>
    <alternativeName>
        <fullName evidence="6">Quinolinate phosphoribosyltransferase [decarboxylating]</fullName>
    </alternativeName>
</protein>
<comment type="catalytic activity">
    <reaction evidence="6">
        <text>nicotinate beta-D-ribonucleotide + CO2 + diphosphate = quinolinate + 5-phospho-alpha-D-ribose 1-diphosphate + 2 H(+)</text>
        <dbReference type="Rhea" id="RHEA:12733"/>
        <dbReference type="ChEBI" id="CHEBI:15378"/>
        <dbReference type="ChEBI" id="CHEBI:16526"/>
        <dbReference type="ChEBI" id="CHEBI:29959"/>
        <dbReference type="ChEBI" id="CHEBI:33019"/>
        <dbReference type="ChEBI" id="CHEBI:57502"/>
        <dbReference type="ChEBI" id="CHEBI:58017"/>
        <dbReference type="EC" id="2.4.2.19"/>
    </reaction>
</comment>
<dbReference type="InterPro" id="IPR004393">
    <property type="entry name" value="NadC"/>
</dbReference>
<dbReference type="NCBIfam" id="TIGR00078">
    <property type="entry name" value="nadC"/>
    <property type="match status" value="1"/>
</dbReference>
<comment type="similarity">
    <text evidence="2 6">Belongs to the NadC/ModD family.</text>
</comment>
<gene>
    <name evidence="9" type="ORF">TeGR_g8275</name>
</gene>
<feature type="domain" description="Quinolinate phosphoribosyl transferase C-terminal" evidence="7">
    <location>
        <begin position="133"/>
        <end position="303"/>
    </location>
</feature>
<dbReference type="InterPro" id="IPR037128">
    <property type="entry name" value="Quinolinate_PRibosylTase_N_sf"/>
</dbReference>
<dbReference type="Proteomes" id="UP001165060">
    <property type="component" value="Unassembled WGS sequence"/>
</dbReference>
<dbReference type="PANTHER" id="PTHR32179">
    <property type="entry name" value="NICOTINATE-NUCLEOTIDE PYROPHOSPHORYLASE [CARBOXYLATING]"/>
    <property type="match status" value="1"/>
</dbReference>
<keyword evidence="4 6" id="KW-0328">Glycosyltransferase</keyword>
<accession>A0ABQ6N3I8</accession>
<evidence type="ECO:0000256" key="2">
    <source>
        <dbReference type="ARBA" id="ARBA00009400"/>
    </source>
</evidence>
<dbReference type="InterPro" id="IPR036068">
    <property type="entry name" value="Nicotinate_pribotase-like_C"/>
</dbReference>
<dbReference type="SUPFAM" id="SSF51690">
    <property type="entry name" value="Nicotinate/Quinolinate PRTase C-terminal domain-like"/>
    <property type="match status" value="1"/>
</dbReference>
<dbReference type="InterPro" id="IPR022412">
    <property type="entry name" value="Quinolinate_PRibosylTrfase_N"/>
</dbReference>
<dbReference type="InterPro" id="IPR027277">
    <property type="entry name" value="NadC/ModD"/>
</dbReference>
<proteinExistence type="inferred from homology"/>
<keyword evidence="5 6" id="KW-0808">Transferase</keyword>
<comment type="function">
    <text evidence="6">Involved in the catabolism of quinolinic acid (QA).</text>
</comment>
<evidence type="ECO:0000256" key="6">
    <source>
        <dbReference type="PIRNR" id="PIRNR006250"/>
    </source>
</evidence>
<dbReference type="SUPFAM" id="SSF54675">
    <property type="entry name" value="Nicotinate/Quinolinate PRTase N-terminal domain-like"/>
    <property type="match status" value="1"/>
</dbReference>
<dbReference type="PIRSF" id="PIRSF006250">
    <property type="entry name" value="NadC_ModD"/>
    <property type="match status" value="1"/>
</dbReference>
<evidence type="ECO:0000259" key="8">
    <source>
        <dbReference type="Pfam" id="PF02749"/>
    </source>
</evidence>
<reference evidence="9 10" key="1">
    <citation type="journal article" date="2023" name="Commun. Biol.">
        <title>Genome analysis of Parmales, the sister group of diatoms, reveals the evolutionary specialization of diatoms from phago-mixotrophs to photoautotrophs.</title>
        <authorList>
            <person name="Ban H."/>
            <person name="Sato S."/>
            <person name="Yoshikawa S."/>
            <person name="Yamada K."/>
            <person name="Nakamura Y."/>
            <person name="Ichinomiya M."/>
            <person name="Sato N."/>
            <person name="Blanc-Mathieu R."/>
            <person name="Endo H."/>
            <person name="Kuwata A."/>
            <person name="Ogata H."/>
        </authorList>
    </citation>
    <scope>NUCLEOTIDE SEQUENCE [LARGE SCALE GENOMIC DNA]</scope>
</reference>
<evidence type="ECO:0000313" key="9">
    <source>
        <dbReference type="EMBL" id="GMI39764.1"/>
    </source>
</evidence>
<sequence>MDFSSLLTPLHLSSLAASYLTEDIPAGIDVGGHVVTSRKGSANLYLKEEGVFAGRPFVDAVFAAVGCTVSWSAAAGAGQRSDGGSFTQLPAREGERYEYAGVPIRLATVEGPLDQILRGERTALCILSRCSGVATAARKLSELAHTEPWGGRVAGTRKTTPGFRLVEKYGLLVGGADTHRLDLSHMVMLKDNHIWAAGSIAGAVAKARSACGFSTKIEVECNGLGEAREAAGAGADVVMLDNLDGGRTREAAKALKKDFPHLIVEVSGGVTMTNIREYVDENVDIISCGALTQGYKCLDFSLKVNR</sequence>
<comment type="subunit">
    <text evidence="6">Hexamer formed by 3 homodimers.</text>
</comment>
<dbReference type="EMBL" id="BRYB01003625">
    <property type="protein sequence ID" value="GMI39764.1"/>
    <property type="molecule type" value="Genomic_DNA"/>
</dbReference>
<dbReference type="InterPro" id="IPR013785">
    <property type="entry name" value="Aldolase_TIM"/>
</dbReference>
<dbReference type="PANTHER" id="PTHR32179:SF3">
    <property type="entry name" value="NICOTINATE-NUCLEOTIDE PYROPHOSPHORYLASE [CARBOXYLATING]"/>
    <property type="match status" value="1"/>
</dbReference>
<comment type="caution">
    <text evidence="9">The sequence shown here is derived from an EMBL/GenBank/DDBJ whole genome shotgun (WGS) entry which is preliminary data.</text>
</comment>
<evidence type="ECO:0000256" key="4">
    <source>
        <dbReference type="ARBA" id="ARBA00022676"/>
    </source>
</evidence>
<dbReference type="Pfam" id="PF01729">
    <property type="entry name" value="QRPTase_C"/>
    <property type="match status" value="1"/>
</dbReference>
<organism evidence="9 10">
    <name type="scientific">Tetraparma gracilis</name>
    <dbReference type="NCBI Taxonomy" id="2962635"/>
    <lineage>
        <taxon>Eukaryota</taxon>
        <taxon>Sar</taxon>
        <taxon>Stramenopiles</taxon>
        <taxon>Ochrophyta</taxon>
        <taxon>Bolidophyceae</taxon>
        <taxon>Parmales</taxon>
        <taxon>Triparmaceae</taxon>
        <taxon>Tetraparma</taxon>
    </lineage>
</organism>
<feature type="domain" description="Quinolinate phosphoribosyl transferase N-terminal" evidence="8">
    <location>
        <begin position="36"/>
        <end position="131"/>
    </location>
</feature>
<keyword evidence="3 6" id="KW-0662">Pyridine nucleotide biosynthesis</keyword>
<dbReference type="Gene3D" id="3.90.1170.20">
    <property type="entry name" value="Quinolinate phosphoribosyl transferase, N-terminal domain"/>
    <property type="match status" value="1"/>
</dbReference>
<dbReference type="InterPro" id="IPR002638">
    <property type="entry name" value="Quinolinate_PRibosylTrfase_C"/>
</dbReference>
<name>A0ABQ6N3I8_9STRA</name>
<dbReference type="Gene3D" id="3.20.20.70">
    <property type="entry name" value="Aldolase class I"/>
    <property type="match status" value="1"/>
</dbReference>
<evidence type="ECO:0000256" key="1">
    <source>
        <dbReference type="ARBA" id="ARBA00004893"/>
    </source>
</evidence>
<evidence type="ECO:0000313" key="10">
    <source>
        <dbReference type="Proteomes" id="UP001165060"/>
    </source>
</evidence>
<comment type="pathway">
    <text evidence="1 6">Cofactor biosynthesis; NAD(+) biosynthesis; nicotinate D-ribonucleotide from quinolinate: step 1/1.</text>
</comment>
<dbReference type="EC" id="2.4.2.19" evidence="6"/>
<dbReference type="CDD" id="cd01572">
    <property type="entry name" value="QPRTase"/>
    <property type="match status" value="1"/>
</dbReference>
<evidence type="ECO:0000256" key="5">
    <source>
        <dbReference type="ARBA" id="ARBA00022679"/>
    </source>
</evidence>
<dbReference type="Pfam" id="PF02749">
    <property type="entry name" value="QRPTase_N"/>
    <property type="match status" value="1"/>
</dbReference>
<keyword evidence="10" id="KW-1185">Reference proteome</keyword>